<organism evidence="2 3">
    <name type="scientific">Paenibacillus solani</name>
    <dbReference type="NCBI Taxonomy" id="1705565"/>
    <lineage>
        <taxon>Bacteria</taxon>
        <taxon>Bacillati</taxon>
        <taxon>Bacillota</taxon>
        <taxon>Bacilli</taxon>
        <taxon>Bacillales</taxon>
        <taxon>Paenibacillaceae</taxon>
        <taxon>Paenibacillus</taxon>
    </lineage>
</organism>
<dbReference type="OrthoDB" id="9802228at2"/>
<name>A0A0M1P5J7_9BACL</name>
<keyword evidence="1" id="KW-0732">Signal</keyword>
<dbReference type="RefSeq" id="WP_054402711.1">
    <property type="nucleotide sequence ID" value="NZ_LIUT01000001.1"/>
</dbReference>
<dbReference type="Gene3D" id="2.60.40.1080">
    <property type="match status" value="1"/>
</dbReference>
<dbReference type="PROSITE" id="PS51257">
    <property type="entry name" value="PROKAR_LIPOPROTEIN"/>
    <property type="match status" value="1"/>
</dbReference>
<dbReference type="AlphaFoldDB" id="A0A0M1P5J7"/>
<feature type="chain" id="PRO_5005620638" description="BIG2 domain-containing protein" evidence="1">
    <location>
        <begin position="28"/>
        <end position="419"/>
    </location>
</feature>
<evidence type="ECO:0000313" key="3">
    <source>
        <dbReference type="Proteomes" id="UP000036932"/>
    </source>
</evidence>
<evidence type="ECO:0000256" key="1">
    <source>
        <dbReference type="SAM" id="SignalP"/>
    </source>
</evidence>
<proteinExistence type="predicted"/>
<dbReference type="EMBL" id="LIUT01000001">
    <property type="protein sequence ID" value="KOR89677.1"/>
    <property type="molecule type" value="Genomic_DNA"/>
</dbReference>
<evidence type="ECO:0000313" key="2">
    <source>
        <dbReference type="EMBL" id="KOR89677.1"/>
    </source>
</evidence>
<protein>
    <recommendedName>
        <fullName evidence="4">BIG2 domain-containing protein</fullName>
    </recommendedName>
</protein>
<sequence length="419" mass="45787">MHLLRKTTMALLSLLLLISCFSDLSWAAEAKKISVEVTSNYTTLVPGKSVLVSVKISDVPSESKGPRSAKIVLSYDENVFTTEGNIRFDDDLGKYIWRDDTFFIPSKAYETSDYKIENPYPLDLNPDDGRREVVLSILNQNNKTIGSTANEAFVSFYLTVKGEIKTQGTSINILSDETRLEGVSGTAILDYDTTSAHLFVGVPKKIEIVRGILPPTSEPYKLSLNSGLELNALAVFDNGDTAYVTELSSWKTTDSGVITTPAQGNIQAVGLGSASVIATFGSVTGKHEVTVYPANAPELIEEQIAYVIVRRIPNEKSFAAATVVQVSVNGKTAKQGRLFDGTVYVPLRSVSELLEANLGYDAAQKAPIIDGKPVTHFYNFSGITYIKARDISSLFGAEIKWDKKRSTLTVKSSERKQNK</sequence>
<comment type="caution">
    <text evidence="2">The sequence shown here is derived from an EMBL/GenBank/DDBJ whole genome shotgun (WGS) entry which is preliminary data.</text>
</comment>
<reference evidence="3" key="1">
    <citation type="submission" date="2015-08" db="EMBL/GenBank/DDBJ databases">
        <title>Genome sequencing project for genomic taxonomy and phylogenomics of Bacillus-like bacteria.</title>
        <authorList>
            <person name="Liu B."/>
            <person name="Wang J."/>
            <person name="Zhu Y."/>
            <person name="Liu G."/>
            <person name="Chen Q."/>
            <person name="Chen Z."/>
            <person name="Lan J."/>
            <person name="Che J."/>
            <person name="Ge C."/>
            <person name="Shi H."/>
            <person name="Pan Z."/>
            <person name="Liu X."/>
        </authorList>
    </citation>
    <scope>NUCLEOTIDE SEQUENCE [LARGE SCALE GENOMIC DNA]</scope>
    <source>
        <strain evidence="3">FJAT-22460</strain>
    </source>
</reference>
<gene>
    <name evidence="2" type="ORF">AM231_11400</name>
</gene>
<dbReference type="PATRIC" id="fig|1705565.3.peg.4285"/>
<keyword evidence="3" id="KW-1185">Reference proteome</keyword>
<accession>A0A0M1P5J7</accession>
<dbReference type="Proteomes" id="UP000036932">
    <property type="component" value="Unassembled WGS sequence"/>
</dbReference>
<evidence type="ECO:0008006" key="4">
    <source>
        <dbReference type="Google" id="ProtNLM"/>
    </source>
</evidence>
<feature type="signal peptide" evidence="1">
    <location>
        <begin position="1"/>
        <end position="27"/>
    </location>
</feature>